<dbReference type="InterPro" id="IPR023214">
    <property type="entry name" value="HAD_sf"/>
</dbReference>
<dbReference type="Pfam" id="PF02358">
    <property type="entry name" value="Trehalose_PPase"/>
    <property type="match status" value="1"/>
</dbReference>
<evidence type="ECO:0000256" key="1">
    <source>
        <dbReference type="ARBA" id="ARBA00022801"/>
    </source>
</evidence>
<comment type="similarity">
    <text evidence="3">Belongs to the trehalose phosphatase family.</text>
</comment>
<sequence>MTTSTSANAPFRAVTPAGQAAIAAIVADPTGTLLACDFDGTLAPIVAEPTTSRMLDESRAALSELGPRLGRVAIVTGRPVAAVRELGRLDGQAGLERVLVLGQYGQERWDAATGTLDVPPEPLAVREAIAELEGLLSRDDLPAVVAGTSLEDKGRAVGVHTRRAADPAAALDWLTGPVTEIAERHALPIEPGRMVLELRSASTSKGDALRSVVEAEQPRIVVMCGDDLGDIPAFELLHELPGGVCVVSGSPEQPQVAEHADVLCEGPEGVAAFLQALAEATR</sequence>
<comment type="caution">
    <text evidence="4">The sequence shown here is derived from an EMBL/GenBank/DDBJ whole genome shotgun (WGS) entry which is preliminary data.</text>
</comment>
<comment type="function">
    <text evidence="2 3">Removes the phosphate from trehalose 6-phosphate to produce free trehalose.</text>
</comment>
<keyword evidence="3" id="KW-0479">Metal-binding</keyword>
<dbReference type="SUPFAM" id="SSF56784">
    <property type="entry name" value="HAD-like"/>
    <property type="match status" value="1"/>
</dbReference>
<comment type="cofactor">
    <cofactor evidence="3">
        <name>Mg(2+)</name>
        <dbReference type="ChEBI" id="CHEBI:18420"/>
    </cofactor>
</comment>
<accession>A0ABW1X0M7</accession>
<dbReference type="Gene3D" id="3.40.50.1000">
    <property type="entry name" value="HAD superfamily/HAD-like"/>
    <property type="match status" value="1"/>
</dbReference>
<dbReference type="InterPro" id="IPR036412">
    <property type="entry name" value="HAD-like_sf"/>
</dbReference>
<keyword evidence="5" id="KW-1185">Reference proteome</keyword>
<dbReference type="GO" id="GO:0004805">
    <property type="term" value="F:trehalose-phosphatase activity"/>
    <property type="evidence" value="ECO:0007669"/>
    <property type="project" value="UniProtKB-EC"/>
</dbReference>
<evidence type="ECO:0000313" key="5">
    <source>
        <dbReference type="Proteomes" id="UP001596266"/>
    </source>
</evidence>
<dbReference type="PANTHER" id="PTHR43768:SF3">
    <property type="entry name" value="TREHALOSE 6-PHOSPHATE PHOSPHATASE"/>
    <property type="match status" value="1"/>
</dbReference>
<evidence type="ECO:0000256" key="2">
    <source>
        <dbReference type="ARBA" id="ARBA00024179"/>
    </source>
</evidence>
<dbReference type="EC" id="3.1.3.12" evidence="3"/>
<proteinExistence type="inferred from homology"/>
<comment type="pathway">
    <text evidence="3">Glycan biosynthesis; trehalose biosynthesis.</text>
</comment>
<dbReference type="Gene3D" id="3.30.70.1020">
    <property type="entry name" value="Trehalose-6-phosphate phosphatase related protein, domain 2"/>
    <property type="match status" value="1"/>
</dbReference>
<dbReference type="NCBIfam" id="TIGR00685">
    <property type="entry name" value="T6PP"/>
    <property type="match status" value="1"/>
</dbReference>
<gene>
    <name evidence="4" type="primary">otsB</name>
    <name evidence="4" type="ORF">ACFP57_08590</name>
</gene>
<dbReference type="InterPro" id="IPR003337">
    <property type="entry name" value="Trehalose_PPase"/>
</dbReference>
<dbReference type="InterPro" id="IPR044651">
    <property type="entry name" value="OTSB-like"/>
</dbReference>
<dbReference type="PANTHER" id="PTHR43768">
    <property type="entry name" value="TREHALOSE 6-PHOSPHATE PHOSPHATASE"/>
    <property type="match status" value="1"/>
</dbReference>
<organism evidence="4 5">
    <name type="scientific">Luteococcus sanguinis</name>
    <dbReference type="NCBI Taxonomy" id="174038"/>
    <lineage>
        <taxon>Bacteria</taxon>
        <taxon>Bacillati</taxon>
        <taxon>Actinomycetota</taxon>
        <taxon>Actinomycetes</taxon>
        <taxon>Propionibacteriales</taxon>
        <taxon>Propionibacteriaceae</taxon>
        <taxon>Luteococcus</taxon>
    </lineage>
</organism>
<name>A0ABW1X0M7_9ACTN</name>
<evidence type="ECO:0000256" key="3">
    <source>
        <dbReference type="RuleBase" id="RU361117"/>
    </source>
</evidence>
<comment type="catalytic activity">
    <reaction evidence="3">
        <text>alpha,alpha-trehalose 6-phosphate + H2O = alpha,alpha-trehalose + phosphate</text>
        <dbReference type="Rhea" id="RHEA:23420"/>
        <dbReference type="ChEBI" id="CHEBI:15377"/>
        <dbReference type="ChEBI" id="CHEBI:16551"/>
        <dbReference type="ChEBI" id="CHEBI:43474"/>
        <dbReference type="ChEBI" id="CHEBI:58429"/>
        <dbReference type="EC" id="3.1.3.12"/>
    </reaction>
</comment>
<protein>
    <recommendedName>
        <fullName evidence="3">Trehalose 6-phosphate phosphatase</fullName>
        <ecNumber evidence="3">3.1.3.12</ecNumber>
    </recommendedName>
</protein>
<dbReference type="Proteomes" id="UP001596266">
    <property type="component" value="Unassembled WGS sequence"/>
</dbReference>
<reference evidence="5" key="1">
    <citation type="journal article" date="2019" name="Int. J. Syst. Evol. Microbiol.">
        <title>The Global Catalogue of Microorganisms (GCM) 10K type strain sequencing project: providing services to taxonomists for standard genome sequencing and annotation.</title>
        <authorList>
            <consortium name="The Broad Institute Genomics Platform"/>
            <consortium name="The Broad Institute Genome Sequencing Center for Infectious Disease"/>
            <person name="Wu L."/>
            <person name="Ma J."/>
        </authorList>
    </citation>
    <scope>NUCLEOTIDE SEQUENCE [LARGE SCALE GENOMIC DNA]</scope>
    <source>
        <strain evidence="5">CGMCC 1.15277</strain>
    </source>
</reference>
<dbReference type="RefSeq" id="WP_343884767.1">
    <property type="nucleotide sequence ID" value="NZ_BAAAKI010000003.1"/>
</dbReference>
<evidence type="ECO:0000313" key="4">
    <source>
        <dbReference type="EMBL" id="MFC6397035.1"/>
    </source>
</evidence>
<dbReference type="EMBL" id="JBHSUA010000018">
    <property type="protein sequence ID" value="MFC6397035.1"/>
    <property type="molecule type" value="Genomic_DNA"/>
</dbReference>
<keyword evidence="3" id="KW-0460">Magnesium</keyword>
<keyword evidence="1 3" id="KW-0378">Hydrolase</keyword>